<reference evidence="11" key="1">
    <citation type="journal article" date="2023" name="Mol. Biol. Evol.">
        <title>Third-Generation Sequencing Reveals the Adaptive Role of the Epigenome in Three Deep-Sea Polychaetes.</title>
        <authorList>
            <person name="Perez M."/>
            <person name="Aroh O."/>
            <person name="Sun Y."/>
            <person name="Lan Y."/>
            <person name="Juniper S.K."/>
            <person name="Young C.R."/>
            <person name="Angers B."/>
            <person name="Qian P.Y."/>
        </authorList>
    </citation>
    <scope>NUCLEOTIDE SEQUENCE</scope>
    <source>
        <strain evidence="11">R07B-5</strain>
    </source>
</reference>
<accession>A0AAD9P8D4</accession>
<dbReference type="Gene3D" id="1.10.10.10">
    <property type="entry name" value="Winged helix-like DNA-binding domain superfamily/Winged helix DNA-binding domain"/>
    <property type="match status" value="1"/>
</dbReference>
<evidence type="ECO:0000256" key="1">
    <source>
        <dbReference type="ARBA" id="ARBA00004123"/>
    </source>
</evidence>
<dbReference type="NCBIfam" id="NF033547">
    <property type="entry name" value="transpos_IS1595"/>
    <property type="match status" value="1"/>
</dbReference>
<dbReference type="AlphaFoldDB" id="A0AAD9P8D4"/>
<sequence length="505" mass="57864">MAGRPAAPVQILPPNAVLIPAAVAPQKLGPFELRLMLDDDVRPQLEWLAARGLLKNSFDCPRNRNSTSPCHLATDAVAKNCRRLVNFIRDICAEDVRRNPRQLGGFDNNGQPIVVEIDESYFFRRKFHRGRRVNGLWLFAAIERDSGLCMMEVVPERTAQTLVPLIQQWCLPGTHIISDGWAAYSNLSQLNGGVYLHDVVVHQENFVDPLHPEIHTQNVENLWMRAKRKLRRQFGTTRQLFDTYLREFVWQTVVMDSIEKAHESKDLDLSGAARGVWLVKVPKYLAEEWKNAPPNADVGKLSITKSSTPGGKPEVVFSLDEPSAKATPRGDPTKPAVPKYHKFMLTGIVNQNLYVLATEMSEKVSIEGKVIQRAECRPLGDPSYMKLKRIQIEMSNRPQKEVKQLKHAVNNYKPVAAHSVNIADEKKKKEEGKKSRLDKERVMEMLYSAFEKHQYYNVKDLVQITKQPITYLKEILKESCLYNMKAPHKNMWELKPEFRHYKEPK</sequence>
<name>A0AAD9P8D4_RIDPI</name>
<dbReference type="EMBL" id="JAODUO010000092">
    <property type="protein sequence ID" value="KAK2189975.1"/>
    <property type="molecule type" value="Genomic_DNA"/>
</dbReference>
<evidence type="ECO:0000256" key="4">
    <source>
        <dbReference type="ARBA" id="ARBA00023015"/>
    </source>
</evidence>
<comment type="similarity">
    <text evidence="2">Belongs to the TFIIF beta subunit family.</text>
</comment>
<evidence type="ECO:0000256" key="6">
    <source>
        <dbReference type="ARBA" id="ARBA00023163"/>
    </source>
</evidence>
<dbReference type="Pfam" id="PF17683">
    <property type="entry name" value="TFIIF_beta_N"/>
    <property type="match status" value="1"/>
</dbReference>
<protein>
    <recommendedName>
        <fullName evidence="3">General transcription factor IIF subunit 2</fullName>
    </recommendedName>
    <alternativeName>
        <fullName evidence="8">Transcription initiation factor IIF subunit beta</fullName>
    </alternativeName>
</protein>
<evidence type="ECO:0000256" key="2">
    <source>
        <dbReference type="ARBA" id="ARBA00009543"/>
    </source>
</evidence>
<dbReference type="PANTHER" id="PTHR10445:SF0">
    <property type="entry name" value="GENERAL TRANSCRIPTION FACTOR IIF SUBUNIT 2"/>
    <property type="match status" value="1"/>
</dbReference>
<evidence type="ECO:0000259" key="10">
    <source>
        <dbReference type="SMART" id="SM01126"/>
    </source>
</evidence>
<dbReference type="InterPro" id="IPR040504">
    <property type="entry name" value="TFIIF_beta_N"/>
</dbReference>
<evidence type="ECO:0000256" key="9">
    <source>
        <dbReference type="SAM" id="MobiDB-lite"/>
    </source>
</evidence>
<feature type="domain" description="ISXO2-like transposase" evidence="10">
    <location>
        <begin position="102"/>
        <end position="253"/>
    </location>
</feature>
<dbReference type="CDD" id="cd07980">
    <property type="entry name" value="TFIIF_beta"/>
    <property type="match status" value="1"/>
</dbReference>
<dbReference type="GO" id="GO:0006368">
    <property type="term" value="P:transcription elongation by RNA polymerase II"/>
    <property type="evidence" value="ECO:0007669"/>
    <property type="project" value="UniProtKB-ARBA"/>
</dbReference>
<dbReference type="InterPro" id="IPR036390">
    <property type="entry name" value="WH_DNA-bd_sf"/>
</dbReference>
<dbReference type="Pfam" id="PF02270">
    <property type="entry name" value="TFIIF_beta"/>
    <property type="match status" value="1"/>
</dbReference>
<dbReference type="Proteomes" id="UP001209878">
    <property type="component" value="Unassembled WGS sequence"/>
</dbReference>
<dbReference type="SMART" id="SM01126">
    <property type="entry name" value="DDE_Tnp_IS1595"/>
    <property type="match status" value="1"/>
</dbReference>
<proteinExistence type="inferred from homology"/>
<dbReference type="Pfam" id="PF12762">
    <property type="entry name" value="DDE_Tnp_IS1595"/>
    <property type="match status" value="1"/>
</dbReference>
<dbReference type="InterPro" id="IPR011039">
    <property type="entry name" value="TFIIF_interaction"/>
</dbReference>
<dbReference type="SUPFAM" id="SSF46785">
    <property type="entry name" value="Winged helix' DNA-binding domain"/>
    <property type="match status" value="1"/>
</dbReference>
<keyword evidence="12" id="KW-1185">Reference proteome</keyword>
<dbReference type="GO" id="GO:0005674">
    <property type="term" value="C:transcription factor TFIIF complex"/>
    <property type="evidence" value="ECO:0007669"/>
    <property type="project" value="InterPro"/>
</dbReference>
<evidence type="ECO:0000256" key="8">
    <source>
        <dbReference type="ARBA" id="ARBA00033388"/>
    </source>
</evidence>
<evidence type="ECO:0000256" key="7">
    <source>
        <dbReference type="ARBA" id="ARBA00023242"/>
    </source>
</evidence>
<evidence type="ECO:0000256" key="3">
    <source>
        <dbReference type="ARBA" id="ARBA00020815"/>
    </source>
</evidence>
<comment type="subcellular location">
    <subcellularLocation>
        <location evidence="1">Nucleus</location>
    </subcellularLocation>
</comment>
<dbReference type="FunFam" id="1.10.10.10:FF:000035">
    <property type="entry name" value="General transcription factor IIF subunit 2"/>
    <property type="match status" value="1"/>
</dbReference>
<keyword evidence="7" id="KW-0539">Nucleus</keyword>
<dbReference type="InterPro" id="IPR024445">
    <property type="entry name" value="Tnp_ISXO2-like"/>
</dbReference>
<dbReference type="InterPro" id="IPR040450">
    <property type="entry name" value="TFIIF_beta_HTH"/>
</dbReference>
<organism evidence="11 12">
    <name type="scientific">Ridgeia piscesae</name>
    <name type="common">Tubeworm</name>
    <dbReference type="NCBI Taxonomy" id="27915"/>
    <lineage>
        <taxon>Eukaryota</taxon>
        <taxon>Metazoa</taxon>
        <taxon>Spiralia</taxon>
        <taxon>Lophotrochozoa</taxon>
        <taxon>Annelida</taxon>
        <taxon>Polychaeta</taxon>
        <taxon>Sedentaria</taxon>
        <taxon>Canalipalpata</taxon>
        <taxon>Sabellida</taxon>
        <taxon>Siboglinidae</taxon>
        <taxon>Ridgeia</taxon>
    </lineage>
</organism>
<gene>
    <name evidence="11" type="ORF">NP493_92g04042</name>
</gene>
<dbReference type="PANTHER" id="PTHR10445">
    <property type="entry name" value="GENERAL TRANSCRIPTION FACTOR IIF SUBUNIT 2"/>
    <property type="match status" value="1"/>
</dbReference>
<comment type="caution">
    <text evidence="11">The sequence shown here is derived from an EMBL/GenBank/DDBJ whole genome shotgun (WGS) entry which is preliminary data.</text>
</comment>
<dbReference type="GO" id="GO:0006367">
    <property type="term" value="P:transcription initiation at RNA polymerase II promoter"/>
    <property type="evidence" value="ECO:0007669"/>
    <property type="project" value="InterPro"/>
</dbReference>
<evidence type="ECO:0000256" key="5">
    <source>
        <dbReference type="ARBA" id="ARBA00023125"/>
    </source>
</evidence>
<dbReference type="GO" id="GO:0003677">
    <property type="term" value="F:DNA binding"/>
    <property type="evidence" value="ECO:0007669"/>
    <property type="project" value="UniProtKB-KW"/>
</dbReference>
<keyword evidence="4" id="KW-0805">Transcription regulation</keyword>
<dbReference type="InterPro" id="IPR003196">
    <property type="entry name" value="TFIIF_beta"/>
</dbReference>
<keyword evidence="5" id="KW-0238">DNA-binding</keyword>
<dbReference type="InterPro" id="IPR036388">
    <property type="entry name" value="WH-like_DNA-bd_sf"/>
</dbReference>
<evidence type="ECO:0000313" key="11">
    <source>
        <dbReference type="EMBL" id="KAK2189975.1"/>
    </source>
</evidence>
<dbReference type="SUPFAM" id="SSF50916">
    <property type="entry name" value="Rap30/74 interaction domains"/>
    <property type="match status" value="1"/>
</dbReference>
<feature type="region of interest" description="Disordered" evidence="9">
    <location>
        <begin position="300"/>
        <end position="335"/>
    </location>
</feature>
<evidence type="ECO:0000313" key="12">
    <source>
        <dbReference type="Proteomes" id="UP001209878"/>
    </source>
</evidence>
<keyword evidence="6" id="KW-0804">Transcription</keyword>